<protein>
    <recommendedName>
        <fullName evidence="3">beta-mannosidase</fullName>
        <ecNumber evidence="3">3.2.1.25</ecNumber>
    </recommendedName>
    <alternativeName>
        <fullName evidence="7">Mannanase</fullName>
    </alternativeName>
</protein>
<dbReference type="InParanoid" id="A0A7F5RBS9"/>
<dbReference type="Pfam" id="PF17753">
    <property type="entry name" value="Ig_mannosidase"/>
    <property type="match status" value="1"/>
</dbReference>
<evidence type="ECO:0000256" key="6">
    <source>
        <dbReference type="ARBA" id="ARBA00023295"/>
    </source>
</evidence>
<dbReference type="GO" id="GO:0004567">
    <property type="term" value="F:beta-mannosidase activity"/>
    <property type="evidence" value="ECO:0007669"/>
    <property type="project" value="UniProtKB-EC"/>
</dbReference>
<feature type="signal peptide" evidence="8">
    <location>
        <begin position="1"/>
        <end position="22"/>
    </location>
</feature>
<dbReference type="FunCoup" id="A0A7F5RBS9">
    <property type="interactions" value="505"/>
</dbReference>
<dbReference type="SUPFAM" id="SSF49303">
    <property type="entry name" value="beta-Galactosidase/glucuronidase domain"/>
    <property type="match status" value="2"/>
</dbReference>
<gene>
    <name evidence="12" type="primary">LOC108738242</name>
</gene>
<dbReference type="OrthoDB" id="2866996at2759"/>
<dbReference type="InterPro" id="IPR036156">
    <property type="entry name" value="Beta-gal/glucu_dom_sf"/>
</dbReference>
<dbReference type="Gene3D" id="3.20.20.80">
    <property type="entry name" value="Glycosidases"/>
    <property type="match status" value="1"/>
</dbReference>
<keyword evidence="11" id="KW-1185">Reference proteome</keyword>
<evidence type="ECO:0000256" key="4">
    <source>
        <dbReference type="ARBA" id="ARBA00022801"/>
    </source>
</evidence>
<dbReference type="PANTHER" id="PTHR43730">
    <property type="entry name" value="BETA-MANNOSIDASE"/>
    <property type="match status" value="1"/>
</dbReference>
<dbReference type="PANTHER" id="PTHR43730:SF1">
    <property type="entry name" value="BETA-MANNOSIDASE"/>
    <property type="match status" value="1"/>
</dbReference>
<reference evidence="12" key="1">
    <citation type="submission" date="2025-08" db="UniProtKB">
        <authorList>
            <consortium name="RefSeq"/>
        </authorList>
    </citation>
    <scope>IDENTIFICATION</scope>
    <source>
        <tissue evidence="12">Entire body</tissue>
    </source>
</reference>
<dbReference type="InterPro" id="IPR017853">
    <property type="entry name" value="GH"/>
</dbReference>
<evidence type="ECO:0000256" key="3">
    <source>
        <dbReference type="ARBA" id="ARBA00012754"/>
    </source>
</evidence>
<feature type="domain" description="Beta-mannosidase Ig-fold" evidence="9">
    <location>
        <begin position="736"/>
        <end position="802"/>
    </location>
</feature>
<dbReference type="FunFam" id="3.20.20.80:FF:000035">
    <property type="entry name" value="Mannosidase beta"/>
    <property type="match status" value="1"/>
</dbReference>
<evidence type="ECO:0000259" key="10">
    <source>
        <dbReference type="Pfam" id="PF22666"/>
    </source>
</evidence>
<dbReference type="Pfam" id="PF22666">
    <property type="entry name" value="Glyco_hydro_2_N2"/>
    <property type="match status" value="2"/>
</dbReference>
<dbReference type="Proteomes" id="UP000192223">
    <property type="component" value="Unplaced"/>
</dbReference>
<sequence length="824" mass="94201">MDRMAVLLIVSCLCFLSGLVSTVLIQNLDGNWKLKDAEKPFSLEATVPGGIYTDLMNNKILDDVFFDENDQQSRWVSLRNWVYTKIFTVNLRKPVYLEAFNSTNIRYVTTSTLSSGDYWILEVTTYISGNVQGNVDGNLIYSLKTEQDVYEIIYPVSLNFPNGGDLFYTGQISIPKINVNNWWPNGFGNQSLYTLNVTFVGSDGKETAEKIIRIGFRTIELVQDSLQVDNGTTFYFKVNDIPIFMKGTNLIPVNILPELGQNEAQIRYLLNSAKDVHMNMIRVWGGGVYESDTLYDVADELGIIIWQDFMFACSMYPTNDKFLTTVRKEVRHQVRRLQHHASIGLWAGNNENELALRTNWYGTNNEDRYFKDYVTLYVDLIKKECLANDKTRPFLTSSPTNGIESDKEDYVARNPSSTHYGDVHYYNYVLDSWDVTIYPKPRFASEYGYQSLPSLKTWLTAVKDVESLNLTSDFMDSRQHHPDGYMEILMLINDRLSSPGRNLEAMMYYSQILQAMAVKIETENYRRMKSVTFDNGEGLTMGALYWQLNDVWVAPTWSSIDFKNRWKMLHYFAKDFFAPVIVTGIQMAGSLEIYTVSDLLTTRPNVSVTLHIDVELLYQENVNIVFDGVDTFATVYFNDIKIGETDNMFVQYIFDVKEYVKESGKSELVKSLSIPEFLSQKGCGNETFSLLNCFFYLGVEDDNGAISPKNFVFPTPLRKVKAGNPKLTIASVKLFAKNVFEVTVNSDKVALFVWLETGDIFGRFSENGFLQIAPTKSVYFYPESNVTLHDLKSVVKVTSLFDKKWALSSNKLNDDNVKVITKNN</sequence>
<dbReference type="SUPFAM" id="SSF51445">
    <property type="entry name" value="(Trans)glycosidases"/>
    <property type="match status" value="1"/>
</dbReference>
<dbReference type="SUPFAM" id="SSF49785">
    <property type="entry name" value="Galactose-binding domain-like"/>
    <property type="match status" value="2"/>
</dbReference>
<evidence type="ECO:0000256" key="2">
    <source>
        <dbReference type="ARBA" id="ARBA00007401"/>
    </source>
</evidence>
<comment type="similarity">
    <text evidence="2">Belongs to the glycosyl hydrolase 2 family.</text>
</comment>
<dbReference type="GeneID" id="108738242"/>
<keyword evidence="6" id="KW-0326">Glycosidase</keyword>
<organism evidence="11 12">
    <name type="scientific">Agrilus planipennis</name>
    <name type="common">Emerald ash borer</name>
    <name type="synonym">Agrilus marcopoli</name>
    <dbReference type="NCBI Taxonomy" id="224129"/>
    <lineage>
        <taxon>Eukaryota</taxon>
        <taxon>Metazoa</taxon>
        <taxon>Ecdysozoa</taxon>
        <taxon>Arthropoda</taxon>
        <taxon>Hexapoda</taxon>
        <taxon>Insecta</taxon>
        <taxon>Pterygota</taxon>
        <taxon>Neoptera</taxon>
        <taxon>Endopterygota</taxon>
        <taxon>Coleoptera</taxon>
        <taxon>Polyphaga</taxon>
        <taxon>Elateriformia</taxon>
        <taxon>Buprestoidea</taxon>
        <taxon>Buprestidae</taxon>
        <taxon>Agrilinae</taxon>
        <taxon>Agrilus</taxon>
    </lineage>
</organism>
<dbReference type="AlphaFoldDB" id="A0A7F5RBS9"/>
<dbReference type="InterPro" id="IPR050887">
    <property type="entry name" value="Beta-mannosidase_GH2"/>
</dbReference>
<feature type="domain" description="Beta-mannosidase-like galactose-binding" evidence="10">
    <location>
        <begin position="609"/>
        <end position="668"/>
    </location>
</feature>
<dbReference type="Gene3D" id="2.60.40.10">
    <property type="entry name" value="Immunoglobulins"/>
    <property type="match status" value="2"/>
</dbReference>
<feature type="domain" description="Beta-mannosidase-like galactose-binding" evidence="10">
    <location>
        <begin position="32"/>
        <end position="90"/>
    </location>
</feature>
<evidence type="ECO:0000256" key="7">
    <source>
        <dbReference type="ARBA" id="ARBA00033445"/>
    </source>
</evidence>
<dbReference type="InterPro" id="IPR013783">
    <property type="entry name" value="Ig-like_fold"/>
</dbReference>
<dbReference type="EC" id="3.2.1.25" evidence="3"/>
<dbReference type="KEGG" id="apln:108738242"/>
<evidence type="ECO:0000256" key="5">
    <source>
        <dbReference type="ARBA" id="ARBA00023180"/>
    </source>
</evidence>
<dbReference type="GO" id="GO:0006516">
    <property type="term" value="P:glycoprotein catabolic process"/>
    <property type="evidence" value="ECO:0007669"/>
    <property type="project" value="TreeGrafter"/>
</dbReference>
<evidence type="ECO:0000313" key="12">
    <source>
        <dbReference type="RefSeq" id="XP_025833417.1"/>
    </source>
</evidence>
<dbReference type="InterPro" id="IPR054593">
    <property type="entry name" value="Beta-mannosidase-like_N2"/>
</dbReference>
<evidence type="ECO:0000313" key="11">
    <source>
        <dbReference type="Proteomes" id="UP000192223"/>
    </source>
</evidence>
<keyword evidence="4" id="KW-0378">Hydrolase</keyword>
<dbReference type="Gene3D" id="2.60.120.260">
    <property type="entry name" value="Galactose-binding domain-like"/>
    <property type="match status" value="2"/>
</dbReference>
<evidence type="ECO:0000259" key="9">
    <source>
        <dbReference type="Pfam" id="PF17753"/>
    </source>
</evidence>
<dbReference type="InterPro" id="IPR008979">
    <property type="entry name" value="Galactose-bd-like_sf"/>
</dbReference>
<comment type="catalytic activity">
    <reaction evidence="1">
        <text>Hydrolysis of terminal, non-reducing beta-D-mannose residues in beta-D-mannosides.</text>
        <dbReference type="EC" id="3.2.1.25"/>
    </reaction>
</comment>
<dbReference type="FunFam" id="2.60.40.10:FF:000650">
    <property type="entry name" value="Mannosidase beta"/>
    <property type="match status" value="1"/>
</dbReference>
<feature type="chain" id="PRO_5029004183" description="beta-mannosidase" evidence="8">
    <location>
        <begin position="23"/>
        <end position="824"/>
    </location>
</feature>
<proteinExistence type="inferred from homology"/>
<name>A0A7F5RBS9_AGRPL</name>
<dbReference type="RefSeq" id="XP_025833417.1">
    <property type="nucleotide sequence ID" value="XM_025977632.1"/>
</dbReference>
<evidence type="ECO:0000256" key="1">
    <source>
        <dbReference type="ARBA" id="ARBA00000829"/>
    </source>
</evidence>
<accession>A0A7F5RBS9</accession>
<dbReference type="InterPro" id="IPR041625">
    <property type="entry name" value="Beta-mannosidase_Ig"/>
</dbReference>
<keyword evidence="5" id="KW-0325">Glycoprotein</keyword>
<evidence type="ECO:0000256" key="8">
    <source>
        <dbReference type="SAM" id="SignalP"/>
    </source>
</evidence>
<keyword evidence="8" id="KW-0732">Signal</keyword>